<protein>
    <submittedName>
        <fullName evidence="2">Uncharacterized protein</fullName>
    </submittedName>
</protein>
<sequence>MAGYLRATGSSCTPTGSPQYHPHTHPMGVSSHPHPHPHPHPGAPHHALSTPFTLGHGQPHPLEHTLPGYPQVQEVYIEAFFPAEVTSDVTVLSTSAAECLMQQFIILRGQDLHRLR</sequence>
<evidence type="ECO:0000313" key="3">
    <source>
        <dbReference type="Proteomes" id="UP000008237"/>
    </source>
</evidence>
<evidence type="ECO:0000256" key="1">
    <source>
        <dbReference type="SAM" id="MobiDB-lite"/>
    </source>
</evidence>
<evidence type="ECO:0000313" key="2">
    <source>
        <dbReference type="EMBL" id="EFN79437.1"/>
    </source>
</evidence>
<dbReference type="InParanoid" id="E2BY03"/>
<gene>
    <name evidence="2" type="ORF">EAI_10490</name>
</gene>
<reference evidence="2 3" key="1">
    <citation type="journal article" date="2010" name="Science">
        <title>Genomic comparison of the ants Camponotus floridanus and Harpegnathos saltator.</title>
        <authorList>
            <person name="Bonasio R."/>
            <person name="Zhang G."/>
            <person name="Ye C."/>
            <person name="Mutti N.S."/>
            <person name="Fang X."/>
            <person name="Qin N."/>
            <person name="Donahue G."/>
            <person name="Yang P."/>
            <person name="Li Q."/>
            <person name="Li C."/>
            <person name="Zhang P."/>
            <person name="Huang Z."/>
            <person name="Berger S.L."/>
            <person name="Reinberg D."/>
            <person name="Wang J."/>
            <person name="Liebig J."/>
        </authorList>
    </citation>
    <scope>NUCLEOTIDE SEQUENCE [LARGE SCALE GENOMIC DNA]</scope>
    <source>
        <strain evidence="2 3">R22 G/1</strain>
    </source>
</reference>
<dbReference type="OrthoDB" id="6159439at2759"/>
<dbReference type="STRING" id="610380.E2BY03"/>
<proteinExistence type="predicted"/>
<name>E2BY03_HARSA</name>
<dbReference type="Proteomes" id="UP000008237">
    <property type="component" value="Unassembled WGS sequence"/>
</dbReference>
<keyword evidence="3" id="KW-1185">Reference proteome</keyword>
<feature type="compositionally biased region" description="Polar residues" evidence="1">
    <location>
        <begin position="8"/>
        <end position="18"/>
    </location>
</feature>
<dbReference type="AlphaFoldDB" id="E2BY03"/>
<feature type="region of interest" description="Disordered" evidence="1">
    <location>
        <begin position="1"/>
        <end position="66"/>
    </location>
</feature>
<organism evidence="3">
    <name type="scientific">Harpegnathos saltator</name>
    <name type="common">Jerdon's jumping ant</name>
    <dbReference type="NCBI Taxonomy" id="610380"/>
    <lineage>
        <taxon>Eukaryota</taxon>
        <taxon>Metazoa</taxon>
        <taxon>Ecdysozoa</taxon>
        <taxon>Arthropoda</taxon>
        <taxon>Hexapoda</taxon>
        <taxon>Insecta</taxon>
        <taxon>Pterygota</taxon>
        <taxon>Neoptera</taxon>
        <taxon>Endopterygota</taxon>
        <taxon>Hymenoptera</taxon>
        <taxon>Apocrita</taxon>
        <taxon>Aculeata</taxon>
        <taxon>Formicoidea</taxon>
        <taxon>Formicidae</taxon>
        <taxon>Ponerinae</taxon>
        <taxon>Ponerini</taxon>
        <taxon>Harpegnathos</taxon>
    </lineage>
</organism>
<accession>E2BY03</accession>
<dbReference type="EMBL" id="GL451363">
    <property type="protein sequence ID" value="EFN79437.1"/>
    <property type="molecule type" value="Genomic_DNA"/>
</dbReference>